<keyword evidence="1" id="KW-1133">Transmembrane helix</keyword>
<dbReference type="Proteomes" id="UP000270530">
    <property type="component" value="Chromosome"/>
</dbReference>
<sequence>MTAQRRHQAKQQRAAVAKALAFERTRRALPLRRALSMSVTAIAACMLLHGPSPFLF</sequence>
<evidence type="ECO:0000256" key="1">
    <source>
        <dbReference type="SAM" id="Phobius"/>
    </source>
</evidence>
<accession>A0A2Z6E5E3</accession>
<reference evidence="3" key="1">
    <citation type="submission" date="2018-04" db="EMBL/GenBank/DDBJ databases">
        <authorList>
            <person name="Watanabe M."/>
            <person name="Kojima H."/>
        </authorList>
    </citation>
    <scope>NUCLEOTIDE SEQUENCE [LARGE SCALE GENOMIC DNA]</scope>
    <source>
        <strain evidence="3">Dysh456</strain>
    </source>
</reference>
<evidence type="ECO:0000313" key="3">
    <source>
        <dbReference type="Proteomes" id="UP000270530"/>
    </source>
</evidence>
<protein>
    <submittedName>
        <fullName evidence="2">Uncharacterized protein</fullName>
    </submittedName>
</protein>
<name>A0A2Z6E5E3_9GAMM</name>
<evidence type="ECO:0000313" key="2">
    <source>
        <dbReference type="EMBL" id="BBD79748.1"/>
    </source>
</evidence>
<dbReference type="EMBL" id="AP018560">
    <property type="protein sequence ID" value="BBD79748.1"/>
    <property type="molecule type" value="Genomic_DNA"/>
</dbReference>
<dbReference type="KEGG" id="rbd:ALSL_1085"/>
<dbReference type="AlphaFoldDB" id="A0A2Z6E5E3"/>
<proteinExistence type="predicted"/>
<feature type="transmembrane region" description="Helical" evidence="1">
    <location>
        <begin position="34"/>
        <end position="52"/>
    </location>
</feature>
<gene>
    <name evidence="2" type="ORF">ALSL_1085</name>
</gene>
<keyword evidence="3" id="KW-1185">Reference proteome</keyword>
<organism evidence="2 3">
    <name type="scientific">Aerosticca soli</name>
    <dbReference type="NCBI Taxonomy" id="2010829"/>
    <lineage>
        <taxon>Bacteria</taxon>
        <taxon>Pseudomonadati</taxon>
        <taxon>Pseudomonadota</taxon>
        <taxon>Gammaproteobacteria</taxon>
        <taxon>Lysobacterales</taxon>
        <taxon>Rhodanobacteraceae</taxon>
        <taxon>Aerosticca</taxon>
    </lineage>
</organism>
<keyword evidence="1" id="KW-0472">Membrane</keyword>
<reference evidence="3" key="2">
    <citation type="submission" date="2018-06" db="EMBL/GenBank/DDBJ databases">
        <title>Genome sequence of Rhodanobacteraceae bacterium strain Dysh456.</title>
        <authorList>
            <person name="Fukui M."/>
        </authorList>
    </citation>
    <scope>NUCLEOTIDE SEQUENCE [LARGE SCALE GENOMIC DNA]</scope>
    <source>
        <strain evidence="3">Dysh456</strain>
    </source>
</reference>
<keyword evidence="1" id="KW-0812">Transmembrane</keyword>